<keyword evidence="4" id="KW-1185">Reference proteome</keyword>
<proteinExistence type="inferred from homology"/>
<name>A0A0D9WXB5_9ORYZ</name>
<keyword evidence="2" id="KW-0808">Transferase</keyword>
<dbReference type="eggNOG" id="ENOG502QUSI">
    <property type="taxonomic scope" value="Eukaryota"/>
</dbReference>
<protein>
    <submittedName>
        <fullName evidence="3">Uncharacterized protein</fullName>
    </submittedName>
</protein>
<dbReference type="InterPro" id="IPR050898">
    <property type="entry name" value="Plant_acyltransferase"/>
</dbReference>
<dbReference type="GO" id="GO:0050734">
    <property type="term" value="F:hydroxycinnamoyltransferase activity"/>
    <property type="evidence" value="ECO:0007669"/>
    <property type="project" value="UniProtKB-ARBA"/>
</dbReference>
<dbReference type="Gramene" id="LPERR07G07700.1">
    <property type="protein sequence ID" value="LPERR07G07700.1"/>
    <property type="gene ID" value="LPERR07G07700"/>
</dbReference>
<reference evidence="3 4" key="1">
    <citation type="submission" date="2012-08" db="EMBL/GenBank/DDBJ databases">
        <title>Oryza genome evolution.</title>
        <authorList>
            <person name="Wing R.A."/>
        </authorList>
    </citation>
    <scope>NUCLEOTIDE SEQUENCE</scope>
</reference>
<dbReference type="AlphaFoldDB" id="A0A0D9WXB5"/>
<accession>A0A0D9WXB5</accession>
<dbReference type="PANTHER" id="PTHR31147">
    <property type="entry name" value="ACYL TRANSFERASE 4"/>
    <property type="match status" value="1"/>
</dbReference>
<evidence type="ECO:0000313" key="4">
    <source>
        <dbReference type="Proteomes" id="UP000032180"/>
    </source>
</evidence>
<sequence length="463" mass="50688">MVTFTASRSKPELILPARPTPCEVKMLSDLDDQYAHWHYVPLVEFFRLRRGVNAESQDPARAVRAGLAEALVYYYPMAGRLQEVPGGKLAVDCAAQGVVFIKATADDVRLEDFGEPLVPPYPCVEELFCEVGDAAGRAIIGKPLVYVQVTKFKCGGFAIGFHLNHCISDGFGMIQFVRAIIDLARGEARPVVLPVWEREVLMARNPPSIELAYQKFKPLLKSPAAAIDHDVMLSTPLEDMVSRHFLFGWRELTALRSLLPAQLAASTSNFELLTAVSWRCRTAALGYGPTDMVRLCFPSNGHGRHGGVGAFVPPGYYGNTQLYPVAVATAGELCHGGTLSLCHAVELVRQGKGMVSEEYMRSVVDLMSLLRGRSMTLERVYLVSGITKLGEDEFDFGWAERAGGGISVPTFASFHMKCKGASGDPLVAVSMLLPRFAMDKFTVELAFFLNGAKRDKVVINSSM</sequence>
<evidence type="ECO:0000256" key="1">
    <source>
        <dbReference type="ARBA" id="ARBA00009861"/>
    </source>
</evidence>
<comment type="similarity">
    <text evidence="1">Belongs to the plant acyltransferase family.</text>
</comment>
<dbReference type="HOGENOM" id="CLU_014546_2_2_1"/>
<reference evidence="3" key="3">
    <citation type="submission" date="2015-04" db="UniProtKB">
        <authorList>
            <consortium name="EnsemblPlants"/>
        </authorList>
    </citation>
    <scope>IDENTIFICATION</scope>
</reference>
<evidence type="ECO:0000313" key="3">
    <source>
        <dbReference type="EnsemblPlants" id="LPERR07G07700.1"/>
    </source>
</evidence>
<evidence type="ECO:0000256" key="2">
    <source>
        <dbReference type="ARBA" id="ARBA00022679"/>
    </source>
</evidence>
<dbReference type="EnsemblPlants" id="LPERR07G07700.1">
    <property type="protein sequence ID" value="LPERR07G07700.1"/>
    <property type="gene ID" value="LPERR07G07700"/>
</dbReference>
<dbReference type="Proteomes" id="UP000032180">
    <property type="component" value="Chromosome 7"/>
</dbReference>
<dbReference type="Pfam" id="PF02458">
    <property type="entry name" value="Transferase"/>
    <property type="match status" value="1"/>
</dbReference>
<dbReference type="PANTHER" id="PTHR31147:SF66">
    <property type="entry name" value="OS05G0315700 PROTEIN"/>
    <property type="match status" value="1"/>
</dbReference>
<dbReference type="InterPro" id="IPR023213">
    <property type="entry name" value="CAT-like_dom_sf"/>
</dbReference>
<reference evidence="4" key="2">
    <citation type="submission" date="2013-12" db="EMBL/GenBank/DDBJ databases">
        <authorList>
            <person name="Yu Y."/>
            <person name="Lee S."/>
            <person name="de Baynast K."/>
            <person name="Wissotski M."/>
            <person name="Liu L."/>
            <person name="Talag J."/>
            <person name="Goicoechea J."/>
            <person name="Angelova A."/>
            <person name="Jetty R."/>
            <person name="Kudrna D."/>
            <person name="Golser W."/>
            <person name="Rivera L."/>
            <person name="Zhang J."/>
            <person name="Wing R."/>
        </authorList>
    </citation>
    <scope>NUCLEOTIDE SEQUENCE</scope>
</reference>
<dbReference type="STRING" id="77586.A0A0D9WXB5"/>
<organism evidence="3 4">
    <name type="scientific">Leersia perrieri</name>
    <dbReference type="NCBI Taxonomy" id="77586"/>
    <lineage>
        <taxon>Eukaryota</taxon>
        <taxon>Viridiplantae</taxon>
        <taxon>Streptophyta</taxon>
        <taxon>Embryophyta</taxon>
        <taxon>Tracheophyta</taxon>
        <taxon>Spermatophyta</taxon>
        <taxon>Magnoliopsida</taxon>
        <taxon>Liliopsida</taxon>
        <taxon>Poales</taxon>
        <taxon>Poaceae</taxon>
        <taxon>BOP clade</taxon>
        <taxon>Oryzoideae</taxon>
        <taxon>Oryzeae</taxon>
        <taxon>Oryzinae</taxon>
        <taxon>Leersia</taxon>
    </lineage>
</organism>
<dbReference type="Gene3D" id="3.30.559.10">
    <property type="entry name" value="Chloramphenicol acetyltransferase-like domain"/>
    <property type="match status" value="2"/>
</dbReference>